<evidence type="ECO:0000313" key="3">
    <source>
        <dbReference type="Proteomes" id="UP000757435"/>
    </source>
</evidence>
<evidence type="ECO:0000256" key="1">
    <source>
        <dbReference type="SAM" id="Phobius"/>
    </source>
</evidence>
<feature type="transmembrane region" description="Helical" evidence="1">
    <location>
        <begin position="194"/>
        <end position="211"/>
    </location>
</feature>
<keyword evidence="1" id="KW-1133">Transmembrane helix</keyword>
<accession>A0A951UPS0</accession>
<keyword evidence="1" id="KW-0812">Transmembrane</keyword>
<protein>
    <submittedName>
        <fullName evidence="2">Uncharacterized protein</fullName>
    </submittedName>
</protein>
<dbReference type="Proteomes" id="UP000757435">
    <property type="component" value="Unassembled WGS sequence"/>
</dbReference>
<reference evidence="2" key="2">
    <citation type="journal article" date="2022" name="Microbiol. Resour. Announc.">
        <title>Metagenome Sequencing to Explore Phylogenomics of Terrestrial Cyanobacteria.</title>
        <authorList>
            <person name="Ward R.D."/>
            <person name="Stajich J.E."/>
            <person name="Johansen J.R."/>
            <person name="Huntemann M."/>
            <person name="Clum A."/>
            <person name="Foster B."/>
            <person name="Foster B."/>
            <person name="Roux S."/>
            <person name="Palaniappan K."/>
            <person name="Varghese N."/>
            <person name="Mukherjee S."/>
            <person name="Reddy T.B.K."/>
            <person name="Daum C."/>
            <person name="Copeland A."/>
            <person name="Chen I.A."/>
            <person name="Ivanova N.N."/>
            <person name="Kyrpides N.C."/>
            <person name="Shapiro N."/>
            <person name="Eloe-Fadrosh E.A."/>
            <person name="Pietrasiak N."/>
        </authorList>
    </citation>
    <scope>NUCLEOTIDE SEQUENCE</scope>
    <source>
        <strain evidence="2">UHER 2000/2452</strain>
    </source>
</reference>
<evidence type="ECO:0000313" key="2">
    <source>
        <dbReference type="EMBL" id="MBW4661762.1"/>
    </source>
</evidence>
<keyword evidence="1" id="KW-0472">Membrane</keyword>
<name>A0A951UPS0_9CYAN</name>
<comment type="caution">
    <text evidence="2">The sequence shown here is derived from an EMBL/GenBank/DDBJ whole genome shotgun (WGS) entry which is preliminary data.</text>
</comment>
<proteinExistence type="predicted"/>
<feature type="transmembrane region" description="Helical" evidence="1">
    <location>
        <begin position="21"/>
        <end position="44"/>
    </location>
</feature>
<gene>
    <name evidence="2" type="ORF">KME15_24085</name>
</gene>
<dbReference type="AlphaFoldDB" id="A0A951UPS0"/>
<dbReference type="EMBL" id="JAHHHD010000045">
    <property type="protein sequence ID" value="MBW4661762.1"/>
    <property type="molecule type" value="Genomic_DNA"/>
</dbReference>
<reference evidence="2" key="1">
    <citation type="submission" date="2021-05" db="EMBL/GenBank/DDBJ databases">
        <authorList>
            <person name="Pietrasiak N."/>
            <person name="Ward R."/>
            <person name="Stajich J.E."/>
            <person name="Kurbessoian T."/>
        </authorList>
    </citation>
    <scope>NUCLEOTIDE SEQUENCE</scope>
    <source>
        <strain evidence="2">UHER 2000/2452</strain>
    </source>
</reference>
<sequence length="461" mass="53079">MLSQSSRNLQRPTRPSRSSLWFERIMAIVVLLNLLLVLFDLSYIPWRDFYLRQLPQFTVWYGENLKGIEPHRSTETYLRTVQRLENQVAATGLQSSESEVLLTSLRSLSAEMVDENPFEGSGKSGTLERIKRRMRDQVNIDSSKQAFAVFWSPEYLRQTGWNEAIAFFDSRISPLIATNYYRGIDETGEPIDRFWLIDIGFIALFALELLARTFYLSRRRRIRGRTTWLDALVWRWYDLLLLLPFWRWLRIIPVITRFHQARLINLNSLNTSVSHGFVSAFATEITEAVVLQVMDQVQELLRQGAIARWLINPQGGRKYIDLNGINEGEAIAKHLTTLMVDQVLPQVKPDLDAMMQHILTRILNTSPLYAGLQHFPGASQISSRITQQIVTDATQNTQQALKSALEDEVGAKLFARLITHLGTAFQTEIQKNRAIDEIQTLAIALLEEVKINYVKQSEQLE</sequence>
<organism evidence="2 3">
    <name type="scientific">Drouetiella hepatica Uher 2000/2452</name>
    <dbReference type="NCBI Taxonomy" id="904376"/>
    <lineage>
        <taxon>Bacteria</taxon>
        <taxon>Bacillati</taxon>
        <taxon>Cyanobacteriota</taxon>
        <taxon>Cyanophyceae</taxon>
        <taxon>Oculatellales</taxon>
        <taxon>Oculatellaceae</taxon>
        <taxon>Drouetiella</taxon>
    </lineage>
</organism>